<dbReference type="GO" id="GO:0016740">
    <property type="term" value="F:transferase activity"/>
    <property type="evidence" value="ECO:0007669"/>
    <property type="project" value="UniProtKB-KW"/>
</dbReference>
<reference evidence="2 3" key="1">
    <citation type="submission" date="2018-11" db="EMBL/GenBank/DDBJ databases">
        <title>Microbial catabolism of amino acid.</title>
        <authorList>
            <person name="Hibi M."/>
            <person name="Ogawa J."/>
        </authorList>
    </citation>
    <scope>NUCLEOTIDE SEQUENCE [LARGE SCALE GENOMIC DNA]</scope>
    <source>
        <strain evidence="2 3">C31-06</strain>
    </source>
</reference>
<dbReference type="AlphaFoldDB" id="A0A402CDA9"/>
<protein>
    <submittedName>
        <fullName evidence="2">Aminoglycoside phosphotransferase</fullName>
    </submittedName>
</protein>
<dbReference type="OrthoDB" id="3806873at2"/>
<dbReference type="InterPro" id="IPR011009">
    <property type="entry name" value="Kinase-like_dom_sf"/>
</dbReference>
<accession>A0A402CDA9</accession>
<gene>
    <name evidence="2" type="ORF">Rhow_005243</name>
</gene>
<dbReference type="EMBL" id="BHYM01000045">
    <property type="protein sequence ID" value="GCE41584.1"/>
    <property type="molecule type" value="Genomic_DNA"/>
</dbReference>
<dbReference type="Gene3D" id="3.90.1200.10">
    <property type="match status" value="1"/>
</dbReference>
<dbReference type="Proteomes" id="UP000287519">
    <property type="component" value="Unassembled WGS sequence"/>
</dbReference>
<proteinExistence type="predicted"/>
<feature type="domain" description="Aminoglycoside phosphotransferase" evidence="1">
    <location>
        <begin position="86"/>
        <end position="269"/>
    </location>
</feature>
<name>A0A402CDA9_RHOWR</name>
<sequence>MVTVSSPANSAIENSNQNSSVLSALARDLRAAIRREHRSWTVGAIAQVGGGRSALTAIAELSEASGHKRVAVRAEVPGAGGLSIGSLRDQYLILEQLRSHDVPAPEPILISEGRHEDTFDLLVTEFIEGDVPHPWRSTGREAIKALRSDRRFRDDFLEKLAAIHAIAPTKLPANLAHDGLESARTHPGRSRERSRSWIGSSRMFSDDPVLTFTMLWLEQHQVAQTYSPGLIHGDYRLGNLVVGNDSVRGVLDWELAEAGEILSDVAWLCGPQGHIDGRPAGLFASEEDIVSGYETWTGRRVPAELFAYLKVEGTLRTAAVWAQLSADEHARGSHAMARRCQDSVVNLIGQCAQVLGLPQGEDGRADRSGALARGLASMSTEILKDVSSEPTAKSQGPATRGSQLLLRRIVDMSRSGPYAEYEEACKRLVGESGFEDHVQRVSTAQQLCAALAWMSTEDPTALESHEVRRVVGWSAEPGIAFANQMIATANTPEPVDQTQ</sequence>
<keyword evidence="2" id="KW-0808">Transferase</keyword>
<keyword evidence="3" id="KW-1185">Reference proteome</keyword>
<dbReference type="Pfam" id="PF01636">
    <property type="entry name" value="APH"/>
    <property type="match status" value="1"/>
</dbReference>
<comment type="caution">
    <text evidence="2">The sequence shown here is derived from an EMBL/GenBank/DDBJ whole genome shotgun (WGS) entry which is preliminary data.</text>
</comment>
<evidence type="ECO:0000313" key="3">
    <source>
        <dbReference type="Proteomes" id="UP000287519"/>
    </source>
</evidence>
<dbReference type="InterPro" id="IPR041726">
    <property type="entry name" value="ACAD10_11_N"/>
</dbReference>
<evidence type="ECO:0000313" key="2">
    <source>
        <dbReference type="EMBL" id="GCE41584.1"/>
    </source>
</evidence>
<dbReference type="InterPro" id="IPR002575">
    <property type="entry name" value="Aminoglycoside_PTrfase"/>
</dbReference>
<dbReference type="PANTHER" id="PTHR21310">
    <property type="entry name" value="AMINOGLYCOSIDE PHOSPHOTRANSFERASE-RELATED-RELATED"/>
    <property type="match status" value="1"/>
</dbReference>
<dbReference type="PANTHER" id="PTHR21310:SF40">
    <property type="entry name" value="AMINOGLYCOSIDE PHOSPHOTRANSFERASE DOMAIN-CONTAINING PROTEIN-RELATED"/>
    <property type="match status" value="1"/>
</dbReference>
<dbReference type="CDD" id="cd05154">
    <property type="entry name" value="ACAD10_11_N-like"/>
    <property type="match status" value="1"/>
</dbReference>
<evidence type="ECO:0000259" key="1">
    <source>
        <dbReference type="Pfam" id="PF01636"/>
    </source>
</evidence>
<dbReference type="SUPFAM" id="SSF56112">
    <property type="entry name" value="Protein kinase-like (PK-like)"/>
    <property type="match status" value="1"/>
</dbReference>
<dbReference type="InterPro" id="IPR051678">
    <property type="entry name" value="AGP_Transferase"/>
</dbReference>
<organism evidence="2 3">
    <name type="scientific">Rhodococcus wratislaviensis</name>
    <name type="common">Tsukamurella wratislaviensis</name>
    <dbReference type="NCBI Taxonomy" id="44752"/>
    <lineage>
        <taxon>Bacteria</taxon>
        <taxon>Bacillati</taxon>
        <taxon>Actinomycetota</taxon>
        <taxon>Actinomycetes</taxon>
        <taxon>Mycobacteriales</taxon>
        <taxon>Nocardiaceae</taxon>
        <taxon>Rhodococcus</taxon>
    </lineage>
</organism>